<dbReference type="EMBL" id="VSSQ01009833">
    <property type="protein sequence ID" value="MPM42722.1"/>
    <property type="molecule type" value="Genomic_DNA"/>
</dbReference>
<name>A0A644ZPE7_9ZZZZ</name>
<dbReference type="InterPro" id="IPR004682">
    <property type="entry name" value="TRAP_DctP"/>
</dbReference>
<organism evidence="2">
    <name type="scientific">bioreactor metagenome</name>
    <dbReference type="NCBI Taxonomy" id="1076179"/>
    <lineage>
        <taxon>unclassified sequences</taxon>
        <taxon>metagenomes</taxon>
        <taxon>ecological metagenomes</taxon>
    </lineage>
</organism>
<protein>
    <recommendedName>
        <fullName evidence="3">Solute-binding protein</fullName>
    </recommendedName>
</protein>
<dbReference type="GO" id="GO:0030246">
    <property type="term" value="F:carbohydrate binding"/>
    <property type="evidence" value="ECO:0007669"/>
    <property type="project" value="TreeGrafter"/>
</dbReference>
<evidence type="ECO:0008006" key="3">
    <source>
        <dbReference type="Google" id="ProtNLM"/>
    </source>
</evidence>
<dbReference type="NCBIfam" id="TIGR00787">
    <property type="entry name" value="dctP"/>
    <property type="match status" value="1"/>
</dbReference>
<dbReference type="PIRSF" id="PIRSF006470">
    <property type="entry name" value="DctB"/>
    <property type="match status" value="1"/>
</dbReference>
<dbReference type="InterPro" id="IPR018389">
    <property type="entry name" value="DctP_fam"/>
</dbReference>
<dbReference type="GO" id="GO:0055085">
    <property type="term" value="P:transmembrane transport"/>
    <property type="evidence" value="ECO:0007669"/>
    <property type="project" value="InterPro"/>
</dbReference>
<evidence type="ECO:0000256" key="1">
    <source>
        <dbReference type="ARBA" id="ARBA00022729"/>
    </source>
</evidence>
<comment type="caution">
    <text evidence="2">The sequence shown here is derived from an EMBL/GenBank/DDBJ whole genome shotgun (WGS) entry which is preliminary data.</text>
</comment>
<dbReference type="Gene3D" id="3.40.190.170">
    <property type="entry name" value="Bacterial extracellular solute-binding protein, family 7"/>
    <property type="match status" value="1"/>
</dbReference>
<dbReference type="PANTHER" id="PTHR33376">
    <property type="match status" value="1"/>
</dbReference>
<dbReference type="AlphaFoldDB" id="A0A644ZPE7"/>
<keyword evidence="1" id="KW-0732">Signal</keyword>
<dbReference type="NCBIfam" id="NF037995">
    <property type="entry name" value="TRAP_S1"/>
    <property type="match status" value="1"/>
</dbReference>
<proteinExistence type="predicted"/>
<dbReference type="PANTHER" id="PTHR33376:SF18">
    <property type="entry name" value="2,3-DIKETO-L-GULONATE-BINDING PERIPLASMIC PROTEIN YIAO"/>
    <property type="match status" value="1"/>
</dbReference>
<gene>
    <name evidence="2" type="ORF">SDC9_89392</name>
</gene>
<dbReference type="PROSITE" id="PS51257">
    <property type="entry name" value="PROKAR_LIPOPROTEIN"/>
    <property type="match status" value="1"/>
</dbReference>
<evidence type="ECO:0000313" key="2">
    <source>
        <dbReference type="EMBL" id="MPM42722.1"/>
    </source>
</evidence>
<dbReference type="CDD" id="cd13679">
    <property type="entry name" value="PBP2_TRAP_YiaO_like"/>
    <property type="match status" value="1"/>
</dbReference>
<accession>A0A644ZPE7</accession>
<dbReference type="GO" id="GO:0030288">
    <property type="term" value="C:outer membrane-bounded periplasmic space"/>
    <property type="evidence" value="ECO:0007669"/>
    <property type="project" value="InterPro"/>
</dbReference>
<reference evidence="2" key="1">
    <citation type="submission" date="2019-08" db="EMBL/GenBank/DDBJ databases">
        <authorList>
            <person name="Kucharzyk K."/>
            <person name="Murdoch R.W."/>
            <person name="Higgins S."/>
            <person name="Loffler F."/>
        </authorList>
    </citation>
    <scope>NUCLEOTIDE SEQUENCE</scope>
</reference>
<sequence length="346" mass="37617">MKKILALFLSLCTVFSLSACGSAASSAGSAQSSAASGSGDKKIIKVSFGLSAQSAEATGASKFEELIEAKYPEFDVQCYSDAQLGDDTSATQDVAMGNLECVITSCSPLTGMCSDLKVFDLPFLFPNYEAADAVINGEIGDKIAAELESQGLKNLSWFENGFREVTNNKVDVHTPNDLKGLKIRTMENPIHLATWKALGAAPTPMAFSEVFTSLESGAIDGQENPISTIYLNKFYEVNKYCTLTNHVYSPKNFLMNKALFDSLTQDQQAYFIEAAQEAAQVNKDTNRQQCEDYIKNLQDAGVTVTELTSDEHQAFVDATKAIYDQYSSEIGADLIKEVQDVCAQYK</sequence>
<dbReference type="InterPro" id="IPR038404">
    <property type="entry name" value="TRAP_DctP_sf"/>
</dbReference>
<dbReference type="Pfam" id="PF03480">
    <property type="entry name" value="DctP"/>
    <property type="match status" value="1"/>
</dbReference>